<feature type="region of interest" description="Disordered" evidence="1">
    <location>
        <begin position="30"/>
        <end position="54"/>
    </location>
</feature>
<dbReference type="PANTHER" id="PTHR34985:SF1">
    <property type="entry name" value="SLR0554 PROTEIN"/>
    <property type="match status" value="1"/>
</dbReference>
<organism evidence="3 4">
    <name type="scientific">Prevotella nigrescens</name>
    <dbReference type="NCBI Taxonomy" id="28133"/>
    <lineage>
        <taxon>Bacteria</taxon>
        <taxon>Pseudomonadati</taxon>
        <taxon>Bacteroidota</taxon>
        <taxon>Bacteroidia</taxon>
        <taxon>Bacteroidales</taxon>
        <taxon>Prevotellaceae</taxon>
        <taxon>Prevotella</taxon>
    </lineage>
</organism>
<evidence type="ECO:0000256" key="1">
    <source>
        <dbReference type="SAM" id="MobiDB-lite"/>
    </source>
</evidence>
<protein>
    <submittedName>
        <fullName evidence="3">Virulence protein</fullName>
    </submittedName>
</protein>
<evidence type="ECO:0000313" key="4">
    <source>
        <dbReference type="Proteomes" id="UP000787419"/>
    </source>
</evidence>
<dbReference type="Proteomes" id="UP000787419">
    <property type="component" value="Unassembled WGS sequence"/>
</dbReference>
<dbReference type="EMBL" id="JABZTM010000087">
    <property type="protein sequence ID" value="MBF1447308.1"/>
    <property type="molecule type" value="Genomic_DNA"/>
</dbReference>
<name>A0A9D5WWL6_9BACT</name>
<gene>
    <name evidence="3" type="ORF">HXN55_08015</name>
</gene>
<sequence>MQALFECLELSCSLNNFTLGNKTMHIMKTSADNGKTEGGNNTPKPRRTSSKNSEIETYLSTHYEFRYNTVLGRTEYRSKNDVHFSKVGRYEINTLRRELDNDIGIITSSDNLYSIIESSFSPRINPIQEYFKNLPSVDISSSSSLSLKAISQLASCVAVRNSDKWLPYLIKWLVAVVANAMDDRECRNHTCLVLTGEQGKFKTTFLDLLCPPALHGYSYTGKIYPQEKDTLTYIGQNLIVNIDDQLKALNKRDENELKNLITCPMVKYRMPYDKYVEEHPHLASFVASVNGNDFLTDPTGSRRFLPFEVLSIDIERAKAISMDAVYTEAKALLNGGFRYWFDDDEIAELYQESEDFQVQTAEMELLLRCFEKSSEDNPHCSYMTTTEILTYLAVYTHQPLTLKRMGEALKRAGYEKVSKRREGSSPVYVYKIRKIHPCPLLNSCSSLM</sequence>
<dbReference type="AlphaFoldDB" id="A0A9D5WWL6"/>
<proteinExistence type="predicted"/>
<dbReference type="PANTHER" id="PTHR34985">
    <property type="entry name" value="SLR0554 PROTEIN"/>
    <property type="match status" value="1"/>
</dbReference>
<feature type="compositionally biased region" description="Polar residues" evidence="1">
    <location>
        <begin position="30"/>
        <end position="43"/>
    </location>
</feature>
<feature type="domain" description="Virulence-associated protein E-like" evidence="2">
    <location>
        <begin position="167"/>
        <end position="356"/>
    </location>
</feature>
<comment type="caution">
    <text evidence="3">The sequence shown here is derived from an EMBL/GenBank/DDBJ whole genome shotgun (WGS) entry which is preliminary data.</text>
</comment>
<accession>A0A9D5WWL6</accession>
<evidence type="ECO:0000259" key="2">
    <source>
        <dbReference type="Pfam" id="PF05272"/>
    </source>
</evidence>
<evidence type="ECO:0000313" key="3">
    <source>
        <dbReference type="EMBL" id="MBF1447308.1"/>
    </source>
</evidence>
<dbReference type="InterPro" id="IPR007936">
    <property type="entry name" value="VapE-like_dom"/>
</dbReference>
<dbReference type="RefSeq" id="WP_278490733.1">
    <property type="nucleotide sequence ID" value="NZ_JABZTM010000087.1"/>
</dbReference>
<reference evidence="3" key="1">
    <citation type="submission" date="2020-04" db="EMBL/GenBank/DDBJ databases">
        <title>Deep metagenomics examines the oral microbiome during advanced dental caries in children, revealing novel taxa and co-occurrences with host molecules.</title>
        <authorList>
            <person name="Baker J.L."/>
            <person name="Morton J.T."/>
            <person name="Dinis M."/>
            <person name="Alvarez R."/>
            <person name="Tran N.C."/>
            <person name="Knight R."/>
            <person name="Edlund A."/>
        </authorList>
    </citation>
    <scope>NUCLEOTIDE SEQUENCE</scope>
    <source>
        <strain evidence="3">JCVI_32_bin.50</strain>
    </source>
</reference>
<dbReference type="Pfam" id="PF05272">
    <property type="entry name" value="VapE-like_dom"/>
    <property type="match status" value="1"/>
</dbReference>